<protein>
    <submittedName>
        <fullName evidence="2">DNA pilot protein</fullName>
    </submittedName>
</protein>
<organism evidence="2">
    <name type="scientific">Dulem virus 194</name>
    <dbReference type="NCBI Taxonomy" id="3145671"/>
    <lineage>
        <taxon>Viruses</taxon>
        <taxon>Monodnaviria</taxon>
        <taxon>Sangervirae</taxon>
        <taxon>Phixviricota</taxon>
        <taxon>Malgrandaviricetes</taxon>
        <taxon>Petitvirales</taxon>
        <taxon>Microviridae</taxon>
        <taxon>Microvirus</taxon>
    </lineage>
</organism>
<evidence type="ECO:0000256" key="1">
    <source>
        <dbReference type="SAM" id="MobiDB-lite"/>
    </source>
</evidence>
<name>A0AAU8AVK4_9VIRU</name>
<feature type="region of interest" description="Disordered" evidence="1">
    <location>
        <begin position="157"/>
        <end position="181"/>
    </location>
</feature>
<accession>A0AAU8AVK4</accession>
<proteinExistence type="predicted"/>
<dbReference type="EMBL" id="PP511410">
    <property type="protein sequence ID" value="XCD03993.1"/>
    <property type="molecule type" value="Genomic_DNA"/>
</dbReference>
<reference evidence="2" key="1">
    <citation type="submission" date="2024-03" db="EMBL/GenBank/DDBJ databases">
        <title>Diverse circular DNA viruses in blood, oral, and fecal samples of captive lemurs.</title>
        <authorList>
            <person name="Paietta E.N."/>
            <person name="Kraberger S."/>
            <person name="Lund M.C."/>
            <person name="Custer J.M."/>
            <person name="Vargas K.M."/>
            <person name="Ehmke E.E."/>
            <person name="Yoder A.D."/>
            <person name="Varsani A."/>
        </authorList>
    </citation>
    <scope>NUCLEOTIDE SEQUENCE</scope>
    <source>
        <strain evidence="2">Duke_21_68</strain>
    </source>
</reference>
<evidence type="ECO:0000313" key="2">
    <source>
        <dbReference type="EMBL" id="XCD03993.1"/>
    </source>
</evidence>
<sequence>MASNYITGTMTVPSSAYGAFDQSKNSPSTGSNAPPVVDSPIDKVYNVFSNALAFKDLSGKSLFEDAGSSNSSKYGGHSYSWWRDVLQGPSRDGPSQPQTFDYLDAPWASAYRLSKETAYNEAMTNTEYQRSVKDMQAAGLNPAVIFGAGKGSVADVPHYISSPSSSGGGGGSGRRSGRNKGNKGDYLLSGSAYSVMSALGGIVGAAATKSAGGYWIGTSLAQGVMHAASSLSKLFR</sequence>